<dbReference type="GO" id="GO:0046872">
    <property type="term" value="F:metal ion binding"/>
    <property type="evidence" value="ECO:0007669"/>
    <property type="project" value="UniProtKB-KW"/>
</dbReference>
<evidence type="ECO:0000256" key="2">
    <source>
        <dbReference type="ARBA" id="ARBA00022112"/>
    </source>
</evidence>
<dbReference type="AlphaFoldDB" id="A0A318S0M5"/>
<dbReference type="RefSeq" id="WP_110888816.1">
    <property type="nucleotide sequence ID" value="NZ_QJSX01000026.1"/>
</dbReference>
<dbReference type="EMBL" id="QJSX01000026">
    <property type="protein sequence ID" value="PYE48972.1"/>
    <property type="molecule type" value="Genomic_DNA"/>
</dbReference>
<evidence type="ECO:0000313" key="6">
    <source>
        <dbReference type="Proteomes" id="UP000248326"/>
    </source>
</evidence>
<comment type="similarity">
    <text evidence="1">Belongs to the GTP cyclohydrolase I type 2/NIF3 family.</text>
</comment>
<dbReference type="Gene3D" id="3.40.1390.30">
    <property type="entry name" value="NIF3 (NGG1p interacting factor 3)-like"/>
    <property type="match status" value="2"/>
</dbReference>
<accession>A0A318S0M5</accession>
<keyword evidence="6" id="KW-1185">Reference proteome</keyword>
<dbReference type="SUPFAM" id="SSF102705">
    <property type="entry name" value="NIF3 (NGG1p interacting factor 3)-like"/>
    <property type="match status" value="1"/>
</dbReference>
<proteinExistence type="inferred from homology"/>
<reference evidence="5 6" key="1">
    <citation type="submission" date="2018-06" db="EMBL/GenBank/DDBJ databases">
        <title>Genomic Encyclopedia of Type Strains, Phase IV (KMG-IV): sequencing the most valuable type-strain genomes for metagenomic binning, comparative biology and taxonomic classification.</title>
        <authorList>
            <person name="Goeker M."/>
        </authorList>
    </citation>
    <scope>NUCLEOTIDE SEQUENCE [LARGE SCALE GENOMIC DNA]</scope>
    <source>
        <strain evidence="5 6">DSM 18048</strain>
    </source>
</reference>
<comment type="caution">
    <text evidence="5">The sequence shown here is derived from an EMBL/GenBank/DDBJ whole genome shotgun (WGS) entry which is preliminary data.</text>
</comment>
<feature type="binding site" evidence="4">
    <location>
        <position position="225"/>
    </location>
    <ligand>
        <name>a divalent metal cation</name>
        <dbReference type="ChEBI" id="CHEBI:60240"/>
        <label>1</label>
    </ligand>
</feature>
<evidence type="ECO:0000256" key="1">
    <source>
        <dbReference type="ARBA" id="ARBA00006964"/>
    </source>
</evidence>
<dbReference type="PANTHER" id="PTHR13799:SF14">
    <property type="entry name" value="GTP CYCLOHYDROLASE 1 TYPE 2 HOMOLOG"/>
    <property type="match status" value="1"/>
</dbReference>
<dbReference type="InterPro" id="IPR036069">
    <property type="entry name" value="DUF34/NIF3_sf"/>
</dbReference>
<dbReference type="FunFam" id="3.40.1390.30:FF:000001">
    <property type="entry name" value="GTP cyclohydrolase 1 type 2"/>
    <property type="match status" value="1"/>
</dbReference>
<evidence type="ECO:0000313" key="5">
    <source>
        <dbReference type="EMBL" id="PYE48972.1"/>
    </source>
</evidence>
<gene>
    <name evidence="5" type="ORF">DES52_12638</name>
</gene>
<feature type="binding site" evidence="4">
    <location>
        <position position="70"/>
    </location>
    <ligand>
        <name>a divalent metal cation</name>
        <dbReference type="ChEBI" id="CHEBI:60240"/>
        <label>1</label>
    </ligand>
</feature>
<feature type="binding site" evidence="4">
    <location>
        <position position="71"/>
    </location>
    <ligand>
        <name>a divalent metal cation</name>
        <dbReference type="ChEBI" id="CHEBI:60240"/>
        <label>1</label>
    </ligand>
</feature>
<protein>
    <recommendedName>
        <fullName evidence="2">GTP cyclohydrolase 1 type 2 homolog</fullName>
    </recommendedName>
</protein>
<dbReference type="InterPro" id="IPR002678">
    <property type="entry name" value="DUF34/NIF3"/>
</dbReference>
<dbReference type="Proteomes" id="UP000248326">
    <property type="component" value="Unassembled WGS sequence"/>
</dbReference>
<feature type="binding site" evidence="4">
    <location>
        <position position="229"/>
    </location>
    <ligand>
        <name>a divalent metal cation</name>
        <dbReference type="ChEBI" id="CHEBI:60240"/>
        <label>1</label>
    </ligand>
</feature>
<organism evidence="5 6">
    <name type="scientific">Deinococcus yavapaiensis KR-236</name>
    <dbReference type="NCBI Taxonomy" id="694435"/>
    <lineage>
        <taxon>Bacteria</taxon>
        <taxon>Thermotogati</taxon>
        <taxon>Deinococcota</taxon>
        <taxon>Deinococci</taxon>
        <taxon>Deinococcales</taxon>
        <taxon>Deinococcaceae</taxon>
        <taxon>Deinococcus</taxon>
    </lineage>
</organism>
<dbReference type="OrthoDB" id="9792792at2"/>
<evidence type="ECO:0000256" key="3">
    <source>
        <dbReference type="ARBA" id="ARBA00022723"/>
    </source>
</evidence>
<dbReference type="Pfam" id="PF01784">
    <property type="entry name" value="DUF34_NIF3"/>
    <property type="match status" value="1"/>
</dbReference>
<dbReference type="GO" id="GO:0005737">
    <property type="term" value="C:cytoplasm"/>
    <property type="evidence" value="ECO:0007669"/>
    <property type="project" value="TreeGrafter"/>
</dbReference>
<evidence type="ECO:0000256" key="4">
    <source>
        <dbReference type="PIRSR" id="PIRSR602678-1"/>
    </source>
</evidence>
<dbReference type="PANTHER" id="PTHR13799">
    <property type="entry name" value="NGG1 INTERACTING FACTOR 3"/>
    <property type="match status" value="1"/>
</dbReference>
<dbReference type="NCBIfam" id="TIGR00486">
    <property type="entry name" value="YbgI_SA1388"/>
    <property type="match status" value="1"/>
</dbReference>
<feature type="binding site" evidence="4">
    <location>
        <position position="107"/>
    </location>
    <ligand>
        <name>a divalent metal cation</name>
        <dbReference type="ChEBI" id="CHEBI:60240"/>
        <label>1</label>
    </ligand>
</feature>
<keyword evidence="3 4" id="KW-0479">Metal-binding</keyword>
<name>A0A318S0M5_9DEIO</name>
<sequence>MTASAPTVARAELVRWLNEYLGTTRFPDRSMNGLQIEGKPEIRRVAVAVDTNLRTIQDAVDAGADLLITHHGLFWGEPLALVGPHRTRVQEALGANLNLYTSHIPLDAHPEVGNNAMIASALGLQNAQPFGSYRGFKIGVKGDLPIPMSLQDFADRLQRLTGEICLVHGGGPGEVRRVGIISGAASESVVEAAAEELDTFITGEPKHQDFALPFELGVNSVYIGHYESETFGVRALAAKIEETFGLPWQFIHVPTGL</sequence>